<dbReference type="InterPro" id="IPR003781">
    <property type="entry name" value="CoA-bd"/>
</dbReference>
<dbReference type="SUPFAM" id="SSF51735">
    <property type="entry name" value="NAD(P)-binding Rossmann-fold domains"/>
    <property type="match status" value="1"/>
</dbReference>
<proteinExistence type="predicted"/>
<dbReference type="InterPro" id="IPR016143">
    <property type="entry name" value="Citrate_synth-like_sm_a-sub"/>
</dbReference>
<evidence type="ECO:0000313" key="3">
    <source>
        <dbReference type="EMBL" id="MBK9796986.1"/>
    </source>
</evidence>
<accession>A0A9D7SHN1</accession>
<dbReference type="SUPFAM" id="SSF48256">
    <property type="entry name" value="Citrate synthase"/>
    <property type="match status" value="1"/>
</dbReference>
<dbReference type="Gene3D" id="3.40.50.261">
    <property type="entry name" value="Succinyl-CoA synthetase domains"/>
    <property type="match status" value="1"/>
</dbReference>
<dbReference type="Gene3D" id="1.10.580.10">
    <property type="entry name" value="Citrate Synthase, domain 1"/>
    <property type="match status" value="1"/>
</dbReference>
<dbReference type="GO" id="GO:0009361">
    <property type="term" value="C:succinate-CoA ligase complex (ADP-forming)"/>
    <property type="evidence" value="ECO:0007669"/>
    <property type="project" value="TreeGrafter"/>
</dbReference>
<dbReference type="InterPro" id="IPR016142">
    <property type="entry name" value="Citrate_synth-like_lrg_a-sub"/>
</dbReference>
<comment type="caution">
    <text evidence="3">The sequence shown here is derived from an EMBL/GenBank/DDBJ whole genome shotgun (WGS) entry which is preliminary data.</text>
</comment>
<dbReference type="InterPro" id="IPR036291">
    <property type="entry name" value="NAD(P)-bd_dom_sf"/>
</dbReference>
<dbReference type="GO" id="GO:0004776">
    <property type="term" value="F:succinate-CoA ligase (GDP-forming) activity"/>
    <property type="evidence" value="ECO:0007669"/>
    <property type="project" value="TreeGrafter"/>
</dbReference>
<dbReference type="GO" id="GO:0004775">
    <property type="term" value="F:succinate-CoA ligase (ADP-forming) activity"/>
    <property type="evidence" value="ECO:0007669"/>
    <property type="project" value="TreeGrafter"/>
</dbReference>
<dbReference type="Gene3D" id="1.10.230.10">
    <property type="entry name" value="Cytochrome P450-Terp, domain 2"/>
    <property type="match status" value="1"/>
</dbReference>
<feature type="domain" description="Succinyl-CoA synthetase-like flavodoxin" evidence="2">
    <location>
        <begin position="175"/>
        <end position="289"/>
    </location>
</feature>
<dbReference type="Pfam" id="PF02629">
    <property type="entry name" value="CoA_binding"/>
    <property type="match status" value="1"/>
</dbReference>
<dbReference type="Proteomes" id="UP000886657">
    <property type="component" value="Unassembled WGS sequence"/>
</dbReference>
<feature type="domain" description="CoA-binding" evidence="1">
    <location>
        <begin position="50"/>
        <end position="122"/>
    </location>
</feature>
<evidence type="ECO:0000259" key="1">
    <source>
        <dbReference type="Pfam" id="PF02629"/>
    </source>
</evidence>
<sequence length="908" mass="101159">MRRLKTKPFPYYVGLHSLEELVTREHRVCVMNILGSESRKVTPVSHEYSGGNIVAGVQYGRRGILETKLGNIPVYRSIREVMEKGIAFDMGVVYIPPQGVCKAVSELVTHNEALKRIVIVTEKVPARDSRNIRALCQEAGVDVIGANCLGMANAWDRVRIGGSLGGDHPEETLRKGSIAIHSNSGNFTTTMAEYLRTAGFGISTAVSSGKDVYIHFALPEFLYAAQNDPRTKAVVIYVEPGGYYEKMALDWIKDRTFGFTKPIIACVTGRWKKNITRACGHAGALSGSGDDAESKERWFDEYFGVDVFDPKTCKVSKRGVRVSSIQYIPDAVRAVYEKIDEKPDFETTGDLSLKLWLGDTMVKVPPALDLPITQAPSPYDHQIVEVNKQVGAHYRRQNMADKSGASRMNPETQISELHGKTVLDLSRWTLEENLYFALAKVMPEKSDLNTLNLILNLFMKIDERRMDLIDVGRANGCTPNAYLASQIALVGNKALLEKSRAHAKFIIDLIREFSLDEHTNVFPPELDAFVAEHLLGAEPSRKTDVSDLLYKEVRKSKKTCVALKVCQHILDLAESRGLEIRDSYEFLLATIAVCVLWNPMLEKRISRQLVEDSVTYFYLMSRIVAYSVVDRSNNPHWKKLVDKKLSNLNLSFTENAFKVLFGRVPDPVELLEFQTLLGLTVTNGPGTLSAKGAKGSVSARNDISMAFVGFLANTGRAHGGNGYEAIKFLMEQFQGTSLPEPGDPSHGLDLKQMANQAARAYGAYKKLAQEEEDGTVKPIPCINHPVFRGNKINVDPREQFVAGMLAERGVHNAFWDFYSLLVKELYAEGVTKNVFCVNVDAVLAVITLKLVWKDLQAGRITMLQVQDLAFTLFLFGRSIGMIAEIADHRDRGLDLDCRTPETELSYIL</sequence>
<dbReference type="InterPro" id="IPR016102">
    <property type="entry name" value="Succinyl-CoA_synth-like"/>
</dbReference>
<dbReference type="GO" id="GO:0006099">
    <property type="term" value="P:tricarboxylic acid cycle"/>
    <property type="evidence" value="ECO:0007669"/>
    <property type="project" value="TreeGrafter"/>
</dbReference>
<gene>
    <name evidence="3" type="ORF">IPP58_10900</name>
</gene>
<dbReference type="InterPro" id="IPR036969">
    <property type="entry name" value="Citrate_synthase_sf"/>
</dbReference>
<dbReference type="PANTHER" id="PTHR11117:SF2">
    <property type="entry name" value="SUCCINATE--COA LIGASE [ADP_GDP-FORMING] SUBUNIT ALPHA, MITOCHONDRIAL"/>
    <property type="match status" value="1"/>
</dbReference>
<dbReference type="AlphaFoldDB" id="A0A9D7SHN1"/>
<protein>
    <submittedName>
        <fullName evidence="3">CoA-binding protein</fullName>
    </submittedName>
</protein>
<name>A0A9D7SHN1_9BACT</name>
<reference evidence="3" key="1">
    <citation type="submission" date="2020-10" db="EMBL/GenBank/DDBJ databases">
        <title>Connecting structure to function with the recovery of over 1000 high-quality activated sludge metagenome-assembled genomes encoding full-length rRNA genes using long-read sequencing.</title>
        <authorList>
            <person name="Singleton C.M."/>
            <person name="Petriglieri F."/>
            <person name="Kristensen J.M."/>
            <person name="Kirkegaard R.H."/>
            <person name="Michaelsen T.Y."/>
            <person name="Andersen M.H."/>
            <person name="Karst S.M."/>
            <person name="Dueholm M.S."/>
            <person name="Nielsen P.H."/>
            <person name="Albertsen M."/>
        </authorList>
    </citation>
    <scope>NUCLEOTIDE SEQUENCE</scope>
    <source>
        <strain evidence="3">Skiv_18-Q3-R9-52_MAXAC.067</strain>
    </source>
</reference>
<dbReference type="Gene3D" id="3.40.50.720">
    <property type="entry name" value="NAD(P)-binding Rossmann-like Domain"/>
    <property type="match status" value="1"/>
</dbReference>
<evidence type="ECO:0000259" key="2">
    <source>
        <dbReference type="Pfam" id="PF13607"/>
    </source>
</evidence>
<dbReference type="GO" id="GO:0046912">
    <property type="term" value="F:acyltransferase activity, acyl groups converted into alkyl on transfer"/>
    <property type="evidence" value="ECO:0007669"/>
    <property type="project" value="InterPro"/>
</dbReference>
<dbReference type="InterPro" id="IPR032875">
    <property type="entry name" value="Succ_CoA_lig_flav_dom"/>
</dbReference>
<organism evidence="3 4">
    <name type="scientific">Candidatus Geothrix skivensis</name>
    <dbReference type="NCBI Taxonomy" id="2954439"/>
    <lineage>
        <taxon>Bacteria</taxon>
        <taxon>Pseudomonadati</taxon>
        <taxon>Acidobacteriota</taxon>
        <taxon>Holophagae</taxon>
        <taxon>Holophagales</taxon>
        <taxon>Holophagaceae</taxon>
        <taxon>Geothrix</taxon>
    </lineage>
</organism>
<dbReference type="SUPFAM" id="SSF52210">
    <property type="entry name" value="Succinyl-CoA synthetase domains"/>
    <property type="match status" value="1"/>
</dbReference>
<dbReference type="EMBL" id="JADKIO010000008">
    <property type="protein sequence ID" value="MBK9796986.1"/>
    <property type="molecule type" value="Genomic_DNA"/>
</dbReference>
<dbReference type="PANTHER" id="PTHR11117">
    <property type="entry name" value="SUCCINYL-COA LIGASE SUBUNIT ALPHA"/>
    <property type="match status" value="1"/>
</dbReference>
<evidence type="ECO:0000313" key="4">
    <source>
        <dbReference type="Proteomes" id="UP000886657"/>
    </source>
</evidence>
<dbReference type="Pfam" id="PF13607">
    <property type="entry name" value="Succ_CoA_lig"/>
    <property type="match status" value="1"/>
</dbReference>